<dbReference type="Pfam" id="PF00293">
    <property type="entry name" value="NUDIX"/>
    <property type="match status" value="1"/>
</dbReference>
<evidence type="ECO:0000256" key="9">
    <source>
        <dbReference type="ARBA" id="ARBA00024486"/>
    </source>
</evidence>
<feature type="domain" description="Nudix hydrolase" evidence="22">
    <location>
        <begin position="5"/>
        <end position="137"/>
    </location>
</feature>
<evidence type="ECO:0000256" key="5">
    <source>
        <dbReference type="ARBA" id="ARBA00022801"/>
    </source>
</evidence>
<dbReference type="PRINTS" id="PR01403">
    <property type="entry name" value="8OXTPHPHTASE"/>
</dbReference>
<accession>A0A4S2N2P9</accession>
<proteinExistence type="inferred from homology"/>
<dbReference type="OrthoDB" id="447842at2759"/>
<evidence type="ECO:0000313" key="23">
    <source>
        <dbReference type="EMBL" id="TGZ83482.1"/>
    </source>
</evidence>
<dbReference type="Gene3D" id="3.90.79.10">
    <property type="entry name" value="Nucleoside Triphosphate Pyrophosphohydrolase"/>
    <property type="match status" value="1"/>
</dbReference>
<dbReference type="EC" id="3.6.1.56" evidence="11"/>
<evidence type="ECO:0000256" key="11">
    <source>
        <dbReference type="ARBA" id="ARBA00026103"/>
    </source>
</evidence>
<dbReference type="InterPro" id="IPR003563">
    <property type="entry name" value="8ODP"/>
</dbReference>
<evidence type="ECO:0000256" key="21">
    <source>
        <dbReference type="ARBA" id="ARBA00053094"/>
    </source>
</evidence>
<comment type="subunit">
    <text evidence="3">Monomer.</text>
</comment>
<comment type="catalytic activity">
    <reaction evidence="20">
        <text>N(6)-methyl-dATP + H2O = N(6)-methyl-dAMP + diphosphate + H(+)</text>
        <dbReference type="Rhea" id="RHEA:67604"/>
        <dbReference type="ChEBI" id="CHEBI:15377"/>
        <dbReference type="ChEBI" id="CHEBI:15378"/>
        <dbReference type="ChEBI" id="CHEBI:33019"/>
        <dbReference type="ChEBI" id="CHEBI:169976"/>
        <dbReference type="ChEBI" id="CHEBI:172872"/>
    </reaction>
    <physiologicalReaction direction="left-to-right" evidence="20">
        <dbReference type="Rhea" id="RHEA:67605"/>
    </physiologicalReaction>
</comment>
<dbReference type="InterPro" id="IPR015797">
    <property type="entry name" value="NUDIX_hydrolase-like_dom_sf"/>
</dbReference>
<evidence type="ECO:0000256" key="8">
    <source>
        <dbReference type="ARBA" id="ARBA00024459"/>
    </source>
</evidence>
<dbReference type="SUPFAM" id="SSF55811">
    <property type="entry name" value="Nudix"/>
    <property type="match status" value="1"/>
</dbReference>
<evidence type="ECO:0000256" key="6">
    <source>
        <dbReference type="ARBA" id="ARBA00022842"/>
    </source>
</evidence>
<evidence type="ECO:0000313" key="24">
    <source>
        <dbReference type="Proteomes" id="UP000298138"/>
    </source>
</evidence>
<comment type="catalytic activity">
    <reaction evidence="8">
        <text>2-oxo-dATP + H2O = 2-oxo-dAMP + diphosphate + H(+)</text>
        <dbReference type="Rhea" id="RHEA:31583"/>
        <dbReference type="ChEBI" id="CHEBI:15377"/>
        <dbReference type="ChEBI" id="CHEBI:15378"/>
        <dbReference type="ChEBI" id="CHEBI:33019"/>
        <dbReference type="ChEBI" id="CHEBI:63212"/>
        <dbReference type="ChEBI" id="CHEBI:77897"/>
        <dbReference type="EC" id="3.6.1.56"/>
    </reaction>
    <physiologicalReaction direction="left-to-right" evidence="8">
        <dbReference type="Rhea" id="RHEA:31584"/>
    </physiologicalReaction>
</comment>
<evidence type="ECO:0000256" key="13">
    <source>
        <dbReference type="ARBA" id="ARBA00029673"/>
    </source>
</evidence>
<dbReference type="CDD" id="cd03427">
    <property type="entry name" value="NUDIX_MTH1_Nudt1"/>
    <property type="match status" value="1"/>
</dbReference>
<keyword evidence="24" id="KW-1185">Reference proteome</keyword>
<evidence type="ECO:0000256" key="19">
    <source>
        <dbReference type="ARBA" id="ARBA00048894"/>
    </source>
</evidence>
<evidence type="ECO:0000256" key="4">
    <source>
        <dbReference type="ARBA" id="ARBA00022723"/>
    </source>
</evidence>
<evidence type="ECO:0000256" key="15">
    <source>
        <dbReference type="ARBA" id="ARBA00030682"/>
    </source>
</evidence>
<dbReference type="GO" id="GO:0005737">
    <property type="term" value="C:cytoplasm"/>
    <property type="evidence" value="ECO:0007669"/>
    <property type="project" value="TreeGrafter"/>
</dbReference>
<evidence type="ECO:0000256" key="18">
    <source>
        <dbReference type="ARBA" id="ARBA00048002"/>
    </source>
</evidence>
<comment type="catalytic activity">
    <reaction evidence="9">
        <text>8-oxo-dGTP + H2O = 8-oxo-dGMP + diphosphate + H(+)</text>
        <dbReference type="Rhea" id="RHEA:31575"/>
        <dbReference type="ChEBI" id="CHEBI:15377"/>
        <dbReference type="ChEBI" id="CHEBI:15378"/>
        <dbReference type="ChEBI" id="CHEBI:33019"/>
        <dbReference type="ChEBI" id="CHEBI:63224"/>
        <dbReference type="ChEBI" id="CHEBI:77896"/>
    </reaction>
    <physiologicalReaction direction="left-to-right" evidence="9">
        <dbReference type="Rhea" id="RHEA:31576"/>
    </physiologicalReaction>
</comment>
<dbReference type="Proteomes" id="UP000298138">
    <property type="component" value="Unassembled WGS sequence"/>
</dbReference>
<dbReference type="GO" id="GO:0042262">
    <property type="term" value="P:DNA protection"/>
    <property type="evidence" value="ECO:0007669"/>
    <property type="project" value="InterPro"/>
</dbReference>
<comment type="catalytic activity">
    <reaction evidence="19">
        <text>O(6)-methyl-dGTP + H2O = O(6)-methyl-dGMP + diphosphate + H(+)</text>
        <dbReference type="Rhea" id="RHEA:67600"/>
        <dbReference type="ChEBI" id="CHEBI:15377"/>
        <dbReference type="ChEBI" id="CHEBI:15378"/>
        <dbReference type="ChEBI" id="CHEBI:33019"/>
        <dbReference type="ChEBI" id="CHEBI:169974"/>
        <dbReference type="ChEBI" id="CHEBI:169975"/>
    </reaction>
    <physiologicalReaction direction="left-to-right" evidence="19">
        <dbReference type="Rhea" id="RHEA:67601"/>
    </physiologicalReaction>
</comment>
<dbReference type="GO" id="GO:0008413">
    <property type="term" value="F:8-oxo-7,8-dihydroguanosine triphosphate pyrophosphatase activity"/>
    <property type="evidence" value="ECO:0007669"/>
    <property type="project" value="InterPro"/>
</dbReference>
<evidence type="ECO:0000256" key="14">
    <source>
        <dbReference type="ARBA" id="ARBA00030634"/>
    </source>
</evidence>
<evidence type="ECO:0000256" key="10">
    <source>
        <dbReference type="ARBA" id="ARBA00024596"/>
    </source>
</evidence>
<evidence type="ECO:0000256" key="2">
    <source>
        <dbReference type="ARBA" id="ARBA00005582"/>
    </source>
</evidence>
<evidence type="ECO:0000256" key="1">
    <source>
        <dbReference type="ARBA" id="ARBA00001946"/>
    </source>
</evidence>
<organism evidence="23 24">
    <name type="scientific">Ascodesmis nigricans</name>
    <dbReference type="NCBI Taxonomy" id="341454"/>
    <lineage>
        <taxon>Eukaryota</taxon>
        <taxon>Fungi</taxon>
        <taxon>Dikarya</taxon>
        <taxon>Ascomycota</taxon>
        <taxon>Pezizomycotina</taxon>
        <taxon>Pezizomycetes</taxon>
        <taxon>Pezizales</taxon>
        <taxon>Ascodesmidaceae</taxon>
        <taxon>Ascodesmis</taxon>
    </lineage>
</organism>
<sequence length="205" mass="23563">MSTRSQKQYTLILPLDLQRRRILLGMKLRGFGVHKYNGFGGKIEPGETPHDGALRELHEESFLHAVPESTHSTGSLLLRTHADTAALDLYIHVFIATEWTGEPVETDEMRPEWFDVDSLPLEDMWEETTSWMPGLLKRWVDGKRASVGHCVGFNGGMDKGTKEWSVWHGMGGGKIRWWDEEWSDDEWRLLVKEWEEEGAGVMVRN</sequence>
<comment type="catalytic activity">
    <reaction evidence="18">
        <text>N(6)-methyl-ATP + H2O = N(6)-methyl-AMP + diphosphate + H(+)</text>
        <dbReference type="Rhea" id="RHEA:67608"/>
        <dbReference type="ChEBI" id="CHEBI:15377"/>
        <dbReference type="ChEBI" id="CHEBI:15378"/>
        <dbReference type="ChEBI" id="CHEBI:33019"/>
        <dbReference type="ChEBI" id="CHEBI:144842"/>
        <dbReference type="ChEBI" id="CHEBI:172873"/>
    </reaction>
    <physiologicalReaction direction="left-to-right" evidence="18">
        <dbReference type="Rhea" id="RHEA:67609"/>
    </physiologicalReaction>
</comment>
<dbReference type="AlphaFoldDB" id="A0A4S2N2P9"/>
<evidence type="ECO:0000256" key="20">
    <source>
        <dbReference type="ARBA" id="ARBA00049032"/>
    </source>
</evidence>
<dbReference type="GO" id="GO:0046872">
    <property type="term" value="F:metal ion binding"/>
    <property type="evidence" value="ECO:0007669"/>
    <property type="project" value="UniProtKB-KW"/>
</dbReference>
<dbReference type="PANTHER" id="PTHR43758">
    <property type="entry name" value="7,8-DIHYDRO-8-OXOGUANINE TRIPHOSPHATASE"/>
    <property type="match status" value="1"/>
</dbReference>
<comment type="catalytic activity">
    <reaction evidence="7">
        <text>8-oxo-dATP + H2O = 8-oxo-dAMP + diphosphate + H(+)</text>
        <dbReference type="Rhea" id="RHEA:65396"/>
        <dbReference type="ChEBI" id="CHEBI:15377"/>
        <dbReference type="ChEBI" id="CHEBI:15378"/>
        <dbReference type="ChEBI" id="CHEBI:33019"/>
        <dbReference type="ChEBI" id="CHEBI:71361"/>
        <dbReference type="ChEBI" id="CHEBI:172871"/>
    </reaction>
    <physiologicalReaction direction="left-to-right" evidence="7">
        <dbReference type="Rhea" id="RHEA:65397"/>
    </physiologicalReaction>
</comment>
<evidence type="ECO:0000259" key="22">
    <source>
        <dbReference type="PROSITE" id="PS51462"/>
    </source>
</evidence>
<dbReference type="GO" id="GO:0008828">
    <property type="term" value="F:dATP diphosphatase activity"/>
    <property type="evidence" value="ECO:0007669"/>
    <property type="project" value="UniProtKB-EC"/>
</dbReference>
<protein>
    <recommendedName>
        <fullName evidence="12">Oxidized purine nucleoside triphosphate hydrolase</fullName>
        <ecNumber evidence="11">3.6.1.56</ecNumber>
    </recommendedName>
    <alternativeName>
        <fullName evidence="16">2-hydroxy-dATP diphosphatase</fullName>
    </alternativeName>
    <alternativeName>
        <fullName evidence="15">7,8-dihydro-8-oxoguanine triphosphatase</fullName>
    </alternativeName>
    <alternativeName>
        <fullName evidence="14">8-oxo-dGTPase</fullName>
    </alternativeName>
    <alternativeName>
        <fullName evidence="17">Methylated purine nucleoside triphosphate hydrolase</fullName>
    </alternativeName>
    <alternativeName>
        <fullName evidence="13">Nucleoside diphosphate-linked moiety X motif 1</fullName>
    </alternativeName>
</protein>
<gene>
    <name evidence="23" type="ORF">EX30DRAFT_302665</name>
</gene>
<evidence type="ECO:0000256" key="17">
    <source>
        <dbReference type="ARBA" id="ARBA00032071"/>
    </source>
</evidence>
<keyword evidence="4" id="KW-0479">Metal-binding</keyword>
<evidence type="ECO:0000256" key="16">
    <source>
        <dbReference type="ARBA" id="ARBA00031927"/>
    </source>
</evidence>
<evidence type="ECO:0000256" key="3">
    <source>
        <dbReference type="ARBA" id="ARBA00011245"/>
    </source>
</evidence>
<keyword evidence="6" id="KW-0460">Magnesium</keyword>
<dbReference type="PANTHER" id="PTHR43758:SF2">
    <property type="entry name" value="OXIDIZED PURINE NUCLEOSIDE TRIPHOSPHATE HYDROLASE"/>
    <property type="match status" value="1"/>
</dbReference>
<comment type="similarity">
    <text evidence="2">Belongs to the Nudix hydrolase family.</text>
</comment>
<dbReference type="InParanoid" id="A0A4S2N2P9"/>
<name>A0A4S2N2P9_9PEZI</name>
<reference evidence="23 24" key="1">
    <citation type="submission" date="2019-04" db="EMBL/GenBank/DDBJ databases">
        <title>Comparative genomics and transcriptomics to analyze fruiting body development in filamentous ascomycetes.</title>
        <authorList>
            <consortium name="DOE Joint Genome Institute"/>
            <person name="Lutkenhaus R."/>
            <person name="Traeger S."/>
            <person name="Breuer J."/>
            <person name="Kuo A."/>
            <person name="Lipzen A."/>
            <person name="Pangilinan J."/>
            <person name="Dilworth D."/>
            <person name="Sandor L."/>
            <person name="Poggeler S."/>
            <person name="Barry K."/>
            <person name="Grigoriev I.V."/>
            <person name="Nowrousian M."/>
        </authorList>
    </citation>
    <scope>NUCLEOTIDE SEQUENCE [LARGE SCALE GENOMIC DNA]</scope>
    <source>
        <strain evidence="23 24">CBS 389.68</strain>
    </source>
</reference>
<comment type="cofactor">
    <cofactor evidence="1">
        <name>Mg(2+)</name>
        <dbReference type="ChEBI" id="CHEBI:18420"/>
    </cofactor>
</comment>
<dbReference type="InterPro" id="IPR000086">
    <property type="entry name" value="NUDIX_hydrolase_dom"/>
</dbReference>
<dbReference type="STRING" id="341454.A0A4S2N2P9"/>
<evidence type="ECO:0000256" key="7">
    <source>
        <dbReference type="ARBA" id="ARBA00024448"/>
    </source>
</evidence>
<comment type="catalytic activity">
    <reaction evidence="10">
        <text>2-oxo-ATP + H2O = 2-oxo-AMP + diphosphate + H(+)</text>
        <dbReference type="Rhea" id="RHEA:67392"/>
        <dbReference type="ChEBI" id="CHEBI:15377"/>
        <dbReference type="ChEBI" id="CHEBI:15378"/>
        <dbReference type="ChEBI" id="CHEBI:33019"/>
        <dbReference type="ChEBI" id="CHEBI:71395"/>
        <dbReference type="ChEBI" id="CHEBI:172878"/>
    </reaction>
    <physiologicalReaction direction="left-to-right" evidence="10">
        <dbReference type="Rhea" id="RHEA:67393"/>
    </physiologicalReaction>
</comment>
<evidence type="ECO:0000256" key="12">
    <source>
        <dbReference type="ARBA" id="ARBA00026218"/>
    </source>
</evidence>
<dbReference type="PROSITE" id="PS51462">
    <property type="entry name" value="NUDIX"/>
    <property type="match status" value="1"/>
</dbReference>
<comment type="function">
    <text evidence="21">Oxidized purine nucleoside triphosphate hydrolase which is a prominent sanitizer of the oxidized nucleotide pool. Catalyzes the hydrolysis of 2-oxo-dATP (2-hydroxy-dATP) into 2-oxo-dAMP. Also has a significant hydrolase activity toward 2-oxo-ATP, 8-oxo-dGTP and 8-oxo-dATP. Through the hydrolysis of oxidized purine nucleoside triphosphates, prevents their incorporation into DNA and the subsequent transversions A:T to C:G and G:C to T:A. Also catalyzes the hydrolysis of methylated purine nucleoside triphosphate preventing their integration into DNA. Through this antimutagenic activity protects cells from oxidative stress.</text>
</comment>
<keyword evidence="5" id="KW-0378">Hydrolase</keyword>
<dbReference type="EMBL" id="ML220113">
    <property type="protein sequence ID" value="TGZ83482.1"/>
    <property type="molecule type" value="Genomic_DNA"/>
</dbReference>